<evidence type="ECO:0000256" key="1">
    <source>
        <dbReference type="ARBA" id="ARBA00005085"/>
    </source>
</evidence>
<dbReference type="EC" id="6.3.1.20" evidence="3"/>
<dbReference type="CDD" id="cd16443">
    <property type="entry name" value="LplA"/>
    <property type="match status" value="1"/>
</dbReference>
<dbReference type="Pfam" id="PF21948">
    <property type="entry name" value="LplA-B_cat"/>
    <property type="match status" value="1"/>
</dbReference>
<evidence type="ECO:0000256" key="4">
    <source>
        <dbReference type="ARBA" id="ARBA00022598"/>
    </source>
</evidence>
<evidence type="ECO:0000256" key="2">
    <source>
        <dbReference type="ARBA" id="ARBA00005124"/>
    </source>
</evidence>
<keyword evidence="10" id="KW-1185">Reference proteome</keyword>
<keyword evidence="4 9" id="KW-0436">Ligase</keyword>
<dbReference type="UniPathway" id="UPA00537">
    <property type="reaction ID" value="UER00594"/>
</dbReference>
<keyword evidence="5" id="KW-0547">Nucleotide-binding</keyword>
<dbReference type="RefSeq" id="WP_166508396.1">
    <property type="nucleotide sequence ID" value="NZ_CP043026.1"/>
</dbReference>
<feature type="domain" description="BPL/LPL catalytic" evidence="8">
    <location>
        <begin position="26"/>
        <end position="214"/>
    </location>
</feature>
<accession>A0A5B9Y5C7</accession>
<dbReference type="InterPro" id="IPR019491">
    <property type="entry name" value="Lipoate_protein_ligase_C"/>
</dbReference>
<protein>
    <recommendedName>
        <fullName evidence="3">lipoate--protein ligase</fullName>
        <ecNumber evidence="3">6.3.1.20</ecNumber>
    </recommendedName>
</protein>
<dbReference type="PANTHER" id="PTHR12561">
    <property type="entry name" value="LIPOATE-PROTEIN LIGASE"/>
    <property type="match status" value="1"/>
</dbReference>
<name>A0A5B9Y5C7_9MOLU</name>
<evidence type="ECO:0000313" key="9">
    <source>
        <dbReference type="EMBL" id="QEH62025.1"/>
    </source>
</evidence>
<dbReference type="Gene3D" id="3.30.930.10">
    <property type="entry name" value="Bira Bifunctional Protein, Domain 2"/>
    <property type="match status" value="1"/>
</dbReference>
<gene>
    <name evidence="9" type="primary">lplA</name>
    <name evidence="9" type="ORF">SCHIN_v1c08300</name>
</gene>
<dbReference type="NCBIfam" id="TIGR00545">
    <property type="entry name" value="lipoyltrans"/>
    <property type="match status" value="1"/>
</dbReference>
<keyword evidence="6" id="KW-0067">ATP-binding</keyword>
<evidence type="ECO:0000256" key="5">
    <source>
        <dbReference type="ARBA" id="ARBA00022741"/>
    </source>
</evidence>
<dbReference type="AlphaFoldDB" id="A0A5B9Y5C7"/>
<dbReference type="InterPro" id="IPR045864">
    <property type="entry name" value="aa-tRNA-synth_II/BPL/LPL"/>
</dbReference>
<dbReference type="Pfam" id="PF10437">
    <property type="entry name" value="Lip_prot_lig_C"/>
    <property type="match status" value="1"/>
</dbReference>
<proteinExistence type="predicted"/>
<evidence type="ECO:0000256" key="7">
    <source>
        <dbReference type="ARBA" id="ARBA00048037"/>
    </source>
</evidence>
<dbReference type="InterPro" id="IPR004562">
    <property type="entry name" value="LipoylTrfase_LipoateP_Ligase"/>
</dbReference>
<reference evidence="9 10" key="1">
    <citation type="submission" date="2019-08" db="EMBL/GenBank/DDBJ databases">
        <title>Complete genome sequence of Spiroplasma chinense CCH (DSM 19755).</title>
        <authorList>
            <person name="Shen H.-Y."/>
            <person name="Lin Y.-C."/>
            <person name="Chou L."/>
            <person name="Kuo C.-H."/>
        </authorList>
    </citation>
    <scope>NUCLEOTIDE SEQUENCE [LARGE SCALE GENOMIC DNA]</scope>
    <source>
        <strain evidence="9 10">CCH</strain>
    </source>
</reference>
<dbReference type="EMBL" id="CP043026">
    <property type="protein sequence ID" value="QEH62025.1"/>
    <property type="molecule type" value="Genomic_DNA"/>
</dbReference>
<dbReference type="PANTHER" id="PTHR12561:SF3">
    <property type="entry name" value="LIPOYLTRANSFERASE 1, MITOCHONDRIAL"/>
    <property type="match status" value="1"/>
</dbReference>
<evidence type="ECO:0000256" key="3">
    <source>
        <dbReference type="ARBA" id="ARBA00012367"/>
    </source>
</evidence>
<organism evidence="9 10">
    <name type="scientific">Spiroplasma chinense</name>
    <dbReference type="NCBI Taxonomy" id="216932"/>
    <lineage>
        <taxon>Bacteria</taxon>
        <taxon>Bacillati</taxon>
        <taxon>Mycoplasmatota</taxon>
        <taxon>Mollicutes</taxon>
        <taxon>Entomoplasmatales</taxon>
        <taxon>Spiroplasmataceae</taxon>
        <taxon>Spiroplasma</taxon>
    </lineage>
</organism>
<dbReference type="Gene3D" id="3.30.390.50">
    <property type="entry name" value="CO dehydrogenase flavoprotein, C-terminal domain"/>
    <property type="match status" value="1"/>
</dbReference>
<dbReference type="GO" id="GO:0009249">
    <property type="term" value="P:protein lipoylation"/>
    <property type="evidence" value="ECO:0007669"/>
    <property type="project" value="InterPro"/>
</dbReference>
<sequence length="331" mass="38083">MFIFRTSNTDPKLNLAIEEFLTKNKVYKEPILFLWQNKNTIVIGRNQNTVEEVNIVKAKEDKVTIIRRNTGGGAVFHDLGNLNFSIIYTDVKNNAVSMFEQMLEPIIKTLKDLGINAQFSGRNDIQVNGKKISGNAMWKWKDRFLQHGTILVNSDLAKIAKYLTVDRSKIVSKNIESISSRVTNINNESDKEIDVQEFINLIINTYQSLDSVKELVLSKSDYELIQKIKEEKYDTEEWTFNKHSTFTYKNKTRLEGKGLVEVLLDIQEGLIKNAKIYGDFLGFKGTLEFEQLLLNKKYSLEVLRECVESSDIENIFGNNFSSQDILDLLIQ</sequence>
<dbReference type="Proteomes" id="UP000323144">
    <property type="component" value="Chromosome"/>
</dbReference>
<dbReference type="GO" id="GO:0005524">
    <property type="term" value="F:ATP binding"/>
    <property type="evidence" value="ECO:0007669"/>
    <property type="project" value="UniProtKB-KW"/>
</dbReference>
<dbReference type="GO" id="GO:0005737">
    <property type="term" value="C:cytoplasm"/>
    <property type="evidence" value="ECO:0007669"/>
    <property type="project" value="TreeGrafter"/>
</dbReference>
<dbReference type="SUPFAM" id="SSF82649">
    <property type="entry name" value="SufE/NifU"/>
    <property type="match status" value="1"/>
</dbReference>
<comment type="catalytic activity">
    <reaction evidence="7">
        <text>L-lysyl-[lipoyl-carrier protein] + (R)-lipoate + ATP = N(6)-[(R)-lipoyl]-L-lysyl-[lipoyl-carrier protein] + AMP + diphosphate + H(+)</text>
        <dbReference type="Rhea" id="RHEA:49288"/>
        <dbReference type="Rhea" id="RHEA-COMP:10500"/>
        <dbReference type="Rhea" id="RHEA-COMP:10502"/>
        <dbReference type="ChEBI" id="CHEBI:15378"/>
        <dbReference type="ChEBI" id="CHEBI:29969"/>
        <dbReference type="ChEBI" id="CHEBI:30616"/>
        <dbReference type="ChEBI" id="CHEBI:33019"/>
        <dbReference type="ChEBI" id="CHEBI:83088"/>
        <dbReference type="ChEBI" id="CHEBI:83099"/>
        <dbReference type="ChEBI" id="CHEBI:456215"/>
        <dbReference type="EC" id="6.3.1.20"/>
    </reaction>
</comment>
<dbReference type="InterPro" id="IPR004143">
    <property type="entry name" value="BPL_LPL_catalytic"/>
</dbReference>
<dbReference type="SUPFAM" id="SSF55681">
    <property type="entry name" value="Class II aaRS and biotin synthetases"/>
    <property type="match status" value="1"/>
</dbReference>
<comment type="pathway">
    <text evidence="1">Protein modification; protein lipoylation via exogenous pathway; protein N(6)-(lipoyl)lysine from lipoate: step 2/2.</text>
</comment>
<dbReference type="PROSITE" id="PS51733">
    <property type="entry name" value="BPL_LPL_CATALYTIC"/>
    <property type="match status" value="1"/>
</dbReference>
<dbReference type="GO" id="GO:0017118">
    <property type="term" value="F:lipoyltransferase activity"/>
    <property type="evidence" value="ECO:0007669"/>
    <property type="project" value="TreeGrafter"/>
</dbReference>
<comment type="pathway">
    <text evidence="2">Protein modification; protein lipoylation via exogenous pathway; protein N(6)-(lipoyl)lysine from lipoate: step 1/2.</text>
</comment>
<evidence type="ECO:0000259" key="8">
    <source>
        <dbReference type="PROSITE" id="PS51733"/>
    </source>
</evidence>
<dbReference type="GO" id="GO:0016979">
    <property type="term" value="F:lipoate-protein ligase activity"/>
    <property type="evidence" value="ECO:0007669"/>
    <property type="project" value="UniProtKB-EC"/>
</dbReference>
<evidence type="ECO:0000256" key="6">
    <source>
        <dbReference type="ARBA" id="ARBA00022840"/>
    </source>
</evidence>
<dbReference type="KEGG" id="schi:SCHIN_v1c08300"/>
<evidence type="ECO:0000313" key="10">
    <source>
        <dbReference type="Proteomes" id="UP000323144"/>
    </source>
</evidence>